<comment type="similarity">
    <text evidence="2">Belongs to the eukaryotic RPC7 RNA polymerase subunit family.</text>
</comment>
<keyword evidence="6" id="KW-1185">Reference proteome</keyword>
<comment type="subcellular location">
    <subcellularLocation>
        <location evidence="1">Nucleus</location>
    </subcellularLocation>
</comment>
<dbReference type="OrthoDB" id="5377312at2759"/>
<dbReference type="InterPro" id="IPR024661">
    <property type="entry name" value="RNA_pol_III_Rpc31"/>
</dbReference>
<evidence type="ECO:0000256" key="4">
    <source>
        <dbReference type="SAM" id="MobiDB-lite"/>
    </source>
</evidence>
<dbReference type="EMBL" id="CH479214">
    <property type="protein sequence ID" value="EDW33448.1"/>
    <property type="molecule type" value="Genomic_DNA"/>
</dbReference>
<dbReference type="KEGG" id="dpe:6601396"/>
<dbReference type="Pfam" id="PF11705">
    <property type="entry name" value="RNA_pol_3_Rpc31"/>
    <property type="match status" value="1"/>
</dbReference>
<sequence>MAGRGRGGKTGTLTAEQLAMLGCVKDLPVQSAPQPTFPPVMNKPIALETTEAESFQLMWKEKFLNRMRNSPYYVVSESEEKQNLEQKDWREKILGQKKPKKQPEFNYRAMPRELNMSNRKRRGADARPKLLTKKTDIEDRLKVLEQKELKTGAENEQDDAKKESDSEQDDEMDDPEAALDDEMDDENDYGNSYFDNGEAYNEEDDNLDDGPVI</sequence>
<evidence type="ECO:0000256" key="2">
    <source>
        <dbReference type="ARBA" id="ARBA00008352"/>
    </source>
</evidence>
<keyword evidence="3" id="KW-0539">Nucleus</keyword>
<proteinExistence type="inferred from homology"/>
<dbReference type="PANTHER" id="PTHR15367">
    <property type="entry name" value="DNA-DIRECTED RNA POLYMERASE III"/>
    <property type="match status" value="1"/>
</dbReference>
<dbReference type="Proteomes" id="UP000008744">
    <property type="component" value="Unassembled WGS sequence"/>
</dbReference>
<protein>
    <submittedName>
        <fullName evidence="5">GL15486</fullName>
    </submittedName>
</protein>
<dbReference type="eggNOG" id="ENOG502QUPX">
    <property type="taxonomic scope" value="Eukaryota"/>
</dbReference>
<feature type="region of interest" description="Disordered" evidence="4">
    <location>
        <begin position="75"/>
        <end position="213"/>
    </location>
</feature>
<feature type="compositionally biased region" description="Acidic residues" evidence="4">
    <location>
        <begin position="200"/>
        <end position="213"/>
    </location>
</feature>
<name>B4H6M0_DROPE</name>
<dbReference type="OMA" id="KDLHAPF"/>
<dbReference type="PhylomeDB" id="B4H6M0"/>
<reference evidence="5 6" key="1">
    <citation type="journal article" date="2007" name="Nature">
        <title>Evolution of genes and genomes on the Drosophila phylogeny.</title>
        <authorList>
            <consortium name="Drosophila 12 Genomes Consortium"/>
            <person name="Clark A.G."/>
            <person name="Eisen M.B."/>
            <person name="Smith D.R."/>
            <person name="Bergman C.M."/>
            <person name="Oliver B."/>
            <person name="Markow T.A."/>
            <person name="Kaufman T.C."/>
            <person name="Kellis M."/>
            <person name="Gelbart W."/>
            <person name="Iyer V.N."/>
            <person name="Pollard D.A."/>
            <person name="Sackton T.B."/>
            <person name="Larracuente A.M."/>
            <person name="Singh N.D."/>
            <person name="Abad J.P."/>
            <person name="Abt D.N."/>
            <person name="Adryan B."/>
            <person name="Aguade M."/>
            <person name="Akashi H."/>
            <person name="Anderson W.W."/>
            <person name="Aquadro C.F."/>
            <person name="Ardell D.H."/>
            <person name="Arguello R."/>
            <person name="Artieri C.G."/>
            <person name="Barbash D.A."/>
            <person name="Barker D."/>
            <person name="Barsanti P."/>
            <person name="Batterham P."/>
            <person name="Batzoglou S."/>
            <person name="Begun D."/>
            <person name="Bhutkar A."/>
            <person name="Blanco E."/>
            <person name="Bosak S.A."/>
            <person name="Bradley R.K."/>
            <person name="Brand A.D."/>
            <person name="Brent M.R."/>
            <person name="Brooks A.N."/>
            <person name="Brown R.H."/>
            <person name="Butlin R.K."/>
            <person name="Caggese C."/>
            <person name="Calvi B.R."/>
            <person name="Bernardo de Carvalho A."/>
            <person name="Caspi A."/>
            <person name="Castrezana S."/>
            <person name="Celniker S.E."/>
            <person name="Chang J.L."/>
            <person name="Chapple C."/>
            <person name="Chatterji S."/>
            <person name="Chinwalla A."/>
            <person name="Civetta A."/>
            <person name="Clifton S.W."/>
            <person name="Comeron J.M."/>
            <person name="Costello J.C."/>
            <person name="Coyne J.A."/>
            <person name="Daub J."/>
            <person name="David R.G."/>
            <person name="Delcher A.L."/>
            <person name="Delehaunty K."/>
            <person name="Do C.B."/>
            <person name="Ebling H."/>
            <person name="Edwards K."/>
            <person name="Eickbush T."/>
            <person name="Evans J.D."/>
            <person name="Filipski A."/>
            <person name="Findeiss S."/>
            <person name="Freyhult E."/>
            <person name="Fulton L."/>
            <person name="Fulton R."/>
            <person name="Garcia A.C."/>
            <person name="Gardiner A."/>
            <person name="Garfield D.A."/>
            <person name="Garvin B.E."/>
            <person name="Gibson G."/>
            <person name="Gilbert D."/>
            <person name="Gnerre S."/>
            <person name="Godfrey J."/>
            <person name="Good R."/>
            <person name="Gotea V."/>
            <person name="Gravely B."/>
            <person name="Greenberg A.J."/>
            <person name="Griffiths-Jones S."/>
            <person name="Gross S."/>
            <person name="Guigo R."/>
            <person name="Gustafson E.A."/>
            <person name="Haerty W."/>
            <person name="Hahn M.W."/>
            <person name="Halligan D.L."/>
            <person name="Halpern A.L."/>
            <person name="Halter G.M."/>
            <person name="Han M.V."/>
            <person name="Heger A."/>
            <person name="Hillier L."/>
            <person name="Hinrichs A.S."/>
            <person name="Holmes I."/>
            <person name="Hoskins R.A."/>
            <person name="Hubisz M.J."/>
            <person name="Hultmark D."/>
            <person name="Huntley M.A."/>
            <person name="Jaffe D.B."/>
            <person name="Jagadeeshan S."/>
            <person name="Jeck W.R."/>
            <person name="Johnson J."/>
            <person name="Jones C.D."/>
            <person name="Jordan W.C."/>
            <person name="Karpen G.H."/>
            <person name="Kataoka E."/>
            <person name="Keightley P.D."/>
            <person name="Kheradpour P."/>
            <person name="Kirkness E.F."/>
            <person name="Koerich L.B."/>
            <person name="Kristiansen K."/>
            <person name="Kudrna D."/>
            <person name="Kulathinal R.J."/>
            <person name="Kumar S."/>
            <person name="Kwok R."/>
            <person name="Lander E."/>
            <person name="Langley C.H."/>
            <person name="Lapoint R."/>
            <person name="Lazzaro B.P."/>
            <person name="Lee S.J."/>
            <person name="Levesque L."/>
            <person name="Li R."/>
            <person name="Lin C.F."/>
            <person name="Lin M.F."/>
            <person name="Lindblad-Toh K."/>
            <person name="Llopart A."/>
            <person name="Long M."/>
            <person name="Low L."/>
            <person name="Lozovsky E."/>
            <person name="Lu J."/>
            <person name="Luo M."/>
            <person name="Machado C.A."/>
            <person name="Makalowski W."/>
            <person name="Marzo M."/>
            <person name="Matsuda M."/>
            <person name="Matzkin L."/>
            <person name="McAllister B."/>
            <person name="McBride C.S."/>
            <person name="McKernan B."/>
            <person name="McKernan K."/>
            <person name="Mendez-Lago M."/>
            <person name="Minx P."/>
            <person name="Mollenhauer M.U."/>
            <person name="Montooth K."/>
            <person name="Mount S.M."/>
            <person name="Mu X."/>
            <person name="Myers E."/>
            <person name="Negre B."/>
            <person name="Newfeld S."/>
            <person name="Nielsen R."/>
            <person name="Noor M.A."/>
            <person name="O'Grady P."/>
            <person name="Pachter L."/>
            <person name="Papaceit M."/>
            <person name="Parisi M.J."/>
            <person name="Parisi M."/>
            <person name="Parts L."/>
            <person name="Pedersen J.S."/>
            <person name="Pesole G."/>
            <person name="Phillippy A.M."/>
            <person name="Ponting C.P."/>
            <person name="Pop M."/>
            <person name="Porcelli D."/>
            <person name="Powell J.R."/>
            <person name="Prohaska S."/>
            <person name="Pruitt K."/>
            <person name="Puig M."/>
            <person name="Quesneville H."/>
            <person name="Ram K.R."/>
            <person name="Rand D."/>
            <person name="Rasmussen M.D."/>
            <person name="Reed L.K."/>
            <person name="Reenan R."/>
            <person name="Reily A."/>
            <person name="Remington K.A."/>
            <person name="Rieger T.T."/>
            <person name="Ritchie M.G."/>
            <person name="Robin C."/>
            <person name="Rogers Y.H."/>
            <person name="Rohde C."/>
            <person name="Rozas J."/>
            <person name="Rubenfield M.J."/>
            <person name="Ruiz A."/>
            <person name="Russo S."/>
            <person name="Salzberg S.L."/>
            <person name="Sanchez-Gracia A."/>
            <person name="Saranga D.J."/>
            <person name="Sato H."/>
            <person name="Schaeffer S.W."/>
            <person name="Schatz M.C."/>
            <person name="Schlenke T."/>
            <person name="Schwartz R."/>
            <person name="Segarra C."/>
            <person name="Singh R.S."/>
            <person name="Sirot L."/>
            <person name="Sirota M."/>
            <person name="Sisneros N.B."/>
            <person name="Smith C.D."/>
            <person name="Smith T.F."/>
            <person name="Spieth J."/>
            <person name="Stage D.E."/>
            <person name="Stark A."/>
            <person name="Stephan W."/>
            <person name="Strausberg R.L."/>
            <person name="Strempel S."/>
            <person name="Sturgill D."/>
            <person name="Sutton G."/>
            <person name="Sutton G.G."/>
            <person name="Tao W."/>
            <person name="Teichmann S."/>
            <person name="Tobari Y.N."/>
            <person name="Tomimura Y."/>
            <person name="Tsolas J.M."/>
            <person name="Valente V.L."/>
            <person name="Venter E."/>
            <person name="Venter J.C."/>
            <person name="Vicario S."/>
            <person name="Vieira F.G."/>
            <person name="Vilella A.J."/>
            <person name="Villasante A."/>
            <person name="Walenz B."/>
            <person name="Wang J."/>
            <person name="Wasserman M."/>
            <person name="Watts T."/>
            <person name="Wilson D."/>
            <person name="Wilson R.K."/>
            <person name="Wing R.A."/>
            <person name="Wolfner M.F."/>
            <person name="Wong A."/>
            <person name="Wong G.K."/>
            <person name="Wu C.I."/>
            <person name="Wu G."/>
            <person name="Yamamoto D."/>
            <person name="Yang H.P."/>
            <person name="Yang S.P."/>
            <person name="Yorke J.A."/>
            <person name="Yoshida K."/>
            <person name="Zdobnov E."/>
            <person name="Zhang P."/>
            <person name="Zhang Y."/>
            <person name="Zimin A.V."/>
            <person name="Baldwin J."/>
            <person name="Abdouelleil A."/>
            <person name="Abdulkadir J."/>
            <person name="Abebe A."/>
            <person name="Abera B."/>
            <person name="Abreu J."/>
            <person name="Acer S.C."/>
            <person name="Aftuck L."/>
            <person name="Alexander A."/>
            <person name="An P."/>
            <person name="Anderson E."/>
            <person name="Anderson S."/>
            <person name="Arachi H."/>
            <person name="Azer M."/>
            <person name="Bachantsang P."/>
            <person name="Barry A."/>
            <person name="Bayul T."/>
            <person name="Berlin A."/>
            <person name="Bessette D."/>
            <person name="Bloom T."/>
            <person name="Blye J."/>
            <person name="Boguslavskiy L."/>
            <person name="Bonnet C."/>
            <person name="Boukhgalter B."/>
            <person name="Bourzgui I."/>
            <person name="Brown A."/>
            <person name="Cahill P."/>
            <person name="Channer S."/>
            <person name="Cheshatsang Y."/>
            <person name="Chuda L."/>
            <person name="Citroen M."/>
            <person name="Collymore A."/>
            <person name="Cooke P."/>
            <person name="Costello M."/>
            <person name="D'Aco K."/>
            <person name="Daza R."/>
            <person name="De Haan G."/>
            <person name="DeGray S."/>
            <person name="DeMaso C."/>
            <person name="Dhargay N."/>
            <person name="Dooley K."/>
            <person name="Dooley E."/>
            <person name="Doricent M."/>
            <person name="Dorje P."/>
            <person name="Dorjee K."/>
            <person name="Dupes A."/>
            <person name="Elong R."/>
            <person name="Falk J."/>
            <person name="Farina A."/>
            <person name="Faro S."/>
            <person name="Ferguson D."/>
            <person name="Fisher S."/>
            <person name="Foley C.D."/>
            <person name="Franke A."/>
            <person name="Friedrich D."/>
            <person name="Gadbois L."/>
            <person name="Gearin G."/>
            <person name="Gearin C.R."/>
            <person name="Giannoukos G."/>
            <person name="Goode T."/>
            <person name="Graham J."/>
            <person name="Grandbois E."/>
            <person name="Grewal S."/>
            <person name="Gyaltsen K."/>
            <person name="Hafez N."/>
            <person name="Hagos B."/>
            <person name="Hall J."/>
            <person name="Henson C."/>
            <person name="Hollinger A."/>
            <person name="Honan T."/>
            <person name="Huard M.D."/>
            <person name="Hughes L."/>
            <person name="Hurhula B."/>
            <person name="Husby M.E."/>
            <person name="Kamat A."/>
            <person name="Kanga B."/>
            <person name="Kashin S."/>
            <person name="Khazanovich D."/>
            <person name="Kisner P."/>
            <person name="Lance K."/>
            <person name="Lara M."/>
            <person name="Lee W."/>
            <person name="Lennon N."/>
            <person name="Letendre F."/>
            <person name="LeVine R."/>
            <person name="Lipovsky A."/>
            <person name="Liu X."/>
            <person name="Liu J."/>
            <person name="Liu S."/>
            <person name="Lokyitsang T."/>
            <person name="Lokyitsang Y."/>
            <person name="Lubonja R."/>
            <person name="Lui A."/>
            <person name="MacDonald P."/>
            <person name="Magnisalis V."/>
            <person name="Maru K."/>
            <person name="Matthews C."/>
            <person name="McCusker W."/>
            <person name="McDonough S."/>
            <person name="Mehta T."/>
            <person name="Meldrim J."/>
            <person name="Meneus L."/>
            <person name="Mihai O."/>
            <person name="Mihalev A."/>
            <person name="Mihova T."/>
            <person name="Mittelman R."/>
            <person name="Mlenga V."/>
            <person name="Montmayeur A."/>
            <person name="Mulrain L."/>
            <person name="Navidi A."/>
            <person name="Naylor J."/>
            <person name="Negash T."/>
            <person name="Nguyen T."/>
            <person name="Nguyen N."/>
            <person name="Nicol R."/>
            <person name="Norbu C."/>
            <person name="Norbu N."/>
            <person name="Novod N."/>
            <person name="O'Neill B."/>
            <person name="Osman S."/>
            <person name="Markiewicz E."/>
            <person name="Oyono O.L."/>
            <person name="Patti C."/>
            <person name="Phunkhang P."/>
            <person name="Pierre F."/>
            <person name="Priest M."/>
            <person name="Raghuraman S."/>
            <person name="Rege F."/>
            <person name="Reyes R."/>
            <person name="Rise C."/>
            <person name="Rogov P."/>
            <person name="Ross K."/>
            <person name="Ryan E."/>
            <person name="Settipalli S."/>
            <person name="Shea T."/>
            <person name="Sherpa N."/>
            <person name="Shi L."/>
            <person name="Shih D."/>
            <person name="Sparrow T."/>
            <person name="Spaulding J."/>
            <person name="Stalker J."/>
            <person name="Stange-Thomann N."/>
            <person name="Stavropoulos S."/>
            <person name="Stone C."/>
            <person name="Strader C."/>
            <person name="Tesfaye S."/>
            <person name="Thomson T."/>
            <person name="Thoulutsang Y."/>
            <person name="Thoulutsang D."/>
            <person name="Topham K."/>
            <person name="Topping I."/>
            <person name="Tsamla T."/>
            <person name="Vassiliev H."/>
            <person name="Vo A."/>
            <person name="Wangchuk T."/>
            <person name="Wangdi T."/>
            <person name="Weiand M."/>
            <person name="Wilkinson J."/>
            <person name="Wilson A."/>
            <person name="Yadav S."/>
            <person name="Young G."/>
            <person name="Yu Q."/>
            <person name="Zembek L."/>
            <person name="Zhong D."/>
            <person name="Zimmer A."/>
            <person name="Zwirko Z."/>
            <person name="Jaffe D.B."/>
            <person name="Alvarez P."/>
            <person name="Brockman W."/>
            <person name="Butler J."/>
            <person name="Chin C."/>
            <person name="Gnerre S."/>
            <person name="Grabherr M."/>
            <person name="Kleber M."/>
            <person name="Mauceli E."/>
            <person name="MacCallum I."/>
        </authorList>
    </citation>
    <scope>NUCLEOTIDE SEQUENCE [LARGE SCALE GENOMIC DNA]</scope>
    <source>
        <strain evidence="6">MSH-3 / Tucson 14011-0111.49</strain>
    </source>
</reference>
<feature type="compositionally biased region" description="Basic and acidic residues" evidence="4">
    <location>
        <begin position="78"/>
        <end position="94"/>
    </location>
</feature>
<organism evidence="6">
    <name type="scientific">Drosophila persimilis</name>
    <name type="common">Fruit fly</name>
    <dbReference type="NCBI Taxonomy" id="7234"/>
    <lineage>
        <taxon>Eukaryota</taxon>
        <taxon>Metazoa</taxon>
        <taxon>Ecdysozoa</taxon>
        <taxon>Arthropoda</taxon>
        <taxon>Hexapoda</taxon>
        <taxon>Insecta</taxon>
        <taxon>Pterygota</taxon>
        <taxon>Neoptera</taxon>
        <taxon>Endopterygota</taxon>
        <taxon>Diptera</taxon>
        <taxon>Brachycera</taxon>
        <taxon>Muscomorpha</taxon>
        <taxon>Ephydroidea</taxon>
        <taxon>Drosophilidae</taxon>
        <taxon>Drosophila</taxon>
        <taxon>Sophophora</taxon>
    </lineage>
</organism>
<dbReference type="STRING" id="7234.B4H6M0"/>
<gene>
    <name evidence="5" type="primary">Dper\GL15486</name>
    <name evidence="5" type="ORF">Dper_GL15486</name>
</gene>
<feature type="compositionally biased region" description="Acidic residues" evidence="4">
    <location>
        <begin position="166"/>
        <end position="188"/>
    </location>
</feature>
<dbReference type="HOGENOM" id="CLU_084309_1_0_1"/>
<dbReference type="AlphaFoldDB" id="B4H6M0"/>
<evidence type="ECO:0000313" key="6">
    <source>
        <dbReference type="Proteomes" id="UP000008744"/>
    </source>
</evidence>
<evidence type="ECO:0000256" key="3">
    <source>
        <dbReference type="ARBA" id="ARBA00023242"/>
    </source>
</evidence>
<dbReference type="GO" id="GO:0005666">
    <property type="term" value="C:RNA polymerase III complex"/>
    <property type="evidence" value="ECO:0007669"/>
    <property type="project" value="TreeGrafter"/>
</dbReference>
<accession>B4H6M0</accession>
<feature type="compositionally biased region" description="Basic and acidic residues" evidence="4">
    <location>
        <begin position="123"/>
        <end position="165"/>
    </location>
</feature>
<evidence type="ECO:0000313" key="5">
    <source>
        <dbReference type="EMBL" id="EDW33448.1"/>
    </source>
</evidence>
<evidence type="ECO:0000256" key="1">
    <source>
        <dbReference type="ARBA" id="ARBA00004123"/>
    </source>
</evidence>
<dbReference type="GO" id="GO:0006383">
    <property type="term" value="P:transcription by RNA polymerase III"/>
    <property type="evidence" value="ECO:0007669"/>
    <property type="project" value="InterPro"/>
</dbReference>
<dbReference type="PANTHER" id="PTHR15367:SF2">
    <property type="entry name" value="DNA-DIRECTED RNA POLYMERASE III SUBUNIT"/>
    <property type="match status" value="1"/>
</dbReference>